<name>A0A1G7T6B5_9SPHI</name>
<evidence type="ECO:0000256" key="6">
    <source>
        <dbReference type="SAM" id="SignalP"/>
    </source>
</evidence>
<dbReference type="PANTHER" id="PTHR32060:SF30">
    <property type="entry name" value="CARBOXY-TERMINAL PROCESSING PROTEASE CTPA"/>
    <property type="match status" value="1"/>
</dbReference>
<dbReference type="PROSITE" id="PS50106">
    <property type="entry name" value="PDZ"/>
    <property type="match status" value="1"/>
</dbReference>
<dbReference type="CDD" id="cd06782">
    <property type="entry name" value="cpPDZ_CPP-like"/>
    <property type="match status" value="1"/>
</dbReference>
<keyword evidence="9" id="KW-1185">Reference proteome</keyword>
<comment type="similarity">
    <text evidence="1 5">Belongs to the peptidase S41A family.</text>
</comment>
<keyword evidence="3 5" id="KW-0378">Hydrolase</keyword>
<dbReference type="SUPFAM" id="SSF52096">
    <property type="entry name" value="ClpP/crotonase"/>
    <property type="match status" value="1"/>
</dbReference>
<proteinExistence type="inferred from homology"/>
<reference evidence="9" key="1">
    <citation type="submission" date="2016-10" db="EMBL/GenBank/DDBJ databases">
        <authorList>
            <person name="Varghese N."/>
            <person name="Submissions S."/>
        </authorList>
    </citation>
    <scope>NUCLEOTIDE SEQUENCE [LARGE SCALE GENOMIC DNA]</scope>
    <source>
        <strain evidence="9">DSM 17933</strain>
    </source>
</reference>
<dbReference type="InterPro" id="IPR004447">
    <property type="entry name" value="Peptidase_S41A"/>
</dbReference>
<feature type="signal peptide" evidence="6">
    <location>
        <begin position="1"/>
        <end position="21"/>
    </location>
</feature>
<feature type="domain" description="PDZ" evidence="7">
    <location>
        <begin position="72"/>
        <end position="143"/>
    </location>
</feature>
<evidence type="ECO:0000256" key="1">
    <source>
        <dbReference type="ARBA" id="ARBA00009179"/>
    </source>
</evidence>
<keyword evidence="4 5" id="KW-0720">Serine protease</keyword>
<dbReference type="GO" id="GO:0006508">
    <property type="term" value="P:proteolysis"/>
    <property type="evidence" value="ECO:0007669"/>
    <property type="project" value="UniProtKB-KW"/>
</dbReference>
<dbReference type="SMART" id="SM00228">
    <property type="entry name" value="PDZ"/>
    <property type="match status" value="1"/>
</dbReference>
<dbReference type="GO" id="GO:0008236">
    <property type="term" value="F:serine-type peptidase activity"/>
    <property type="evidence" value="ECO:0007669"/>
    <property type="project" value="UniProtKB-KW"/>
</dbReference>
<dbReference type="Gene3D" id="3.90.226.10">
    <property type="entry name" value="2-enoyl-CoA Hydratase, Chain A, domain 1"/>
    <property type="match status" value="1"/>
</dbReference>
<keyword evidence="6" id="KW-0732">Signal</keyword>
<evidence type="ECO:0000256" key="4">
    <source>
        <dbReference type="ARBA" id="ARBA00022825"/>
    </source>
</evidence>
<gene>
    <name evidence="8" type="ORF">SAMN05421827_10579</name>
</gene>
<evidence type="ECO:0000256" key="5">
    <source>
        <dbReference type="RuleBase" id="RU004404"/>
    </source>
</evidence>
<organism evidence="8 9">
    <name type="scientific">Pedobacter terrae</name>
    <dbReference type="NCBI Taxonomy" id="405671"/>
    <lineage>
        <taxon>Bacteria</taxon>
        <taxon>Pseudomonadati</taxon>
        <taxon>Bacteroidota</taxon>
        <taxon>Sphingobacteriia</taxon>
        <taxon>Sphingobacteriales</taxon>
        <taxon>Sphingobacteriaceae</taxon>
        <taxon>Pedobacter</taxon>
    </lineage>
</organism>
<dbReference type="EMBL" id="FNCH01000005">
    <property type="protein sequence ID" value="SDG30836.1"/>
    <property type="molecule type" value="Genomic_DNA"/>
</dbReference>
<dbReference type="Pfam" id="PF03572">
    <property type="entry name" value="Peptidase_S41"/>
    <property type="match status" value="1"/>
</dbReference>
<evidence type="ECO:0000313" key="9">
    <source>
        <dbReference type="Proteomes" id="UP000199643"/>
    </source>
</evidence>
<evidence type="ECO:0000313" key="8">
    <source>
        <dbReference type="EMBL" id="SDG30836.1"/>
    </source>
</evidence>
<dbReference type="NCBIfam" id="TIGR00225">
    <property type="entry name" value="prc"/>
    <property type="match status" value="1"/>
</dbReference>
<dbReference type="InterPro" id="IPR005151">
    <property type="entry name" value="Tail-specific_protease"/>
</dbReference>
<accession>A0A1G7T6B5</accession>
<dbReference type="PANTHER" id="PTHR32060">
    <property type="entry name" value="TAIL-SPECIFIC PROTEASE"/>
    <property type="match status" value="1"/>
</dbReference>
<dbReference type="GO" id="GO:0007165">
    <property type="term" value="P:signal transduction"/>
    <property type="evidence" value="ECO:0007669"/>
    <property type="project" value="TreeGrafter"/>
</dbReference>
<dbReference type="InterPro" id="IPR001478">
    <property type="entry name" value="PDZ"/>
</dbReference>
<dbReference type="InterPro" id="IPR041489">
    <property type="entry name" value="PDZ_6"/>
</dbReference>
<dbReference type="InterPro" id="IPR036034">
    <property type="entry name" value="PDZ_sf"/>
</dbReference>
<keyword evidence="2 5" id="KW-0645">Protease</keyword>
<dbReference type="Gene3D" id="3.30.750.44">
    <property type="match status" value="1"/>
</dbReference>
<dbReference type="Pfam" id="PF17820">
    <property type="entry name" value="PDZ_6"/>
    <property type="match status" value="1"/>
</dbReference>
<dbReference type="GO" id="GO:0030288">
    <property type="term" value="C:outer membrane-bounded periplasmic space"/>
    <property type="evidence" value="ECO:0007669"/>
    <property type="project" value="TreeGrafter"/>
</dbReference>
<dbReference type="AlphaFoldDB" id="A0A1G7T6B5"/>
<dbReference type="SUPFAM" id="SSF50156">
    <property type="entry name" value="PDZ domain-like"/>
    <property type="match status" value="1"/>
</dbReference>
<protein>
    <submittedName>
        <fullName evidence="8">Carboxyl-terminal processing protease</fullName>
    </submittedName>
</protein>
<dbReference type="InterPro" id="IPR029045">
    <property type="entry name" value="ClpP/crotonase-like_dom_sf"/>
</dbReference>
<dbReference type="OrthoDB" id="9812068at2"/>
<evidence type="ECO:0000259" key="7">
    <source>
        <dbReference type="PROSITE" id="PS50106"/>
    </source>
</evidence>
<dbReference type="Pfam" id="PF22694">
    <property type="entry name" value="CtpB_N-like"/>
    <property type="match status" value="1"/>
</dbReference>
<dbReference type="InterPro" id="IPR055210">
    <property type="entry name" value="CtpA/B_N"/>
</dbReference>
<dbReference type="GO" id="GO:0004175">
    <property type="term" value="F:endopeptidase activity"/>
    <property type="evidence" value="ECO:0007669"/>
    <property type="project" value="TreeGrafter"/>
</dbReference>
<feature type="chain" id="PRO_5011449508" evidence="6">
    <location>
        <begin position="22"/>
        <end position="543"/>
    </location>
</feature>
<dbReference type="Proteomes" id="UP000199643">
    <property type="component" value="Unassembled WGS sequence"/>
</dbReference>
<dbReference type="STRING" id="405671.SAMN05421827_10579"/>
<dbReference type="SMART" id="SM00245">
    <property type="entry name" value="TSPc"/>
    <property type="match status" value="1"/>
</dbReference>
<dbReference type="CDD" id="cd07560">
    <property type="entry name" value="Peptidase_S41_CPP"/>
    <property type="match status" value="1"/>
</dbReference>
<dbReference type="Gene3D" id="2.30.42.10">
    <property type="match status" value="1"/>
</dbReference>
<dbReference type="RefSeq" id="WP_090498706.1">
    <property type="nucleotide sequence ID" value="NZ_FNCH01000005.1"/>
</dbReference>
<evidence type="ECO:0000256" key="3">
    <source>
        <dbReference type="ARBA" id="ARBA00022801"/>
    </source>
</evidence>
<evidence type="ECO:0000256" key="2">
    <source>
        <dbReference type="ARBA" id="ARBA00022670"/>
    </source>
</evidence>
<sequence length="543" mass="59766">MKRSKILWSILVLLISYNAHAQMNPKIKLQDALKLIQDNYVDPVNDEQVVDAAIKAMLSSLDPHSSYISREEIEAMNEQMTGSFAGIGISFAMVADSTFITGINPDGPAARAGLQVGDQIKLVDGASIYGKGLKNQDVMRMLRGEKGKAVKLGVVRKSQTTPLEFNVMREQIADLSINTSYMVSKNVGYISLAIFSQSTRREMDAALKKLKTLGMTKLILDLQSNGGGLVEAAIGVADEFLAKDKLVFYSVTNSGVKDNYMTGGFGQFMTGDLVVLIDESTASSSEILTGALQDWDRAVVVGRRSFGKGIMQKGLELSDSSVIKLTAARYYTPSGRSIQKPYAKGKTDYFEDFNRRMASGELTEGGHVNFPDSLKHTTLLNKRTVYGGGGIMPDKFIPIDTALYSAWLNKLMNSGRVTQAAFNYVQQNRKNLTDRYADFDAFDHSFIIDEQMIDQIMTSAIKQGLKLPPVTDQVARKTIAVELKAEMADMLYLGKGYALRIRNEASTAFSTALDILNNQKIYNQFLEAKPSKNTSAPTKITKK</sequence>